<feature type="transmembrane region" description="Helical" evidence="1">
    <location>
        <begin position="353"/>
        <end position="373"/>
    </location>
</feature>
<evidence type="ECO:0008006" key="4">
    <source>
        <dbReference type="Google" id="ProtNLM"/>
    </source>
</evidence>
<dbReference type="InterPro" id="IPR011701">
    <property type="entry name" value="MFS"/>
</dbReference>
<gene>
    <name evidence="2" type="ORF">NUM_67780</name>
</gene>
<keyword evidence="1" id="KW-0472">Membrane</keyword>
<comment type="caution">
    <text evidence="2">The sequence shown here is derived from an EMBL/GenBank/DDBJ whole genome shotgun (WGS) entry which is preliminary data.</text>
</comment>
<feature type="transmembrane region" description="Helical" evidence="1">
    <location>
        <begin position="39"/>
        <end position="61"/>
    </location>
</feature>
<dbReference type="Proteomes" id="UP000614996">
    <property type="component" value="Unassembled WGS sequence"/>
</dbReference>
<feature type="transmembrane region" description="Helical" evidence="1">
    <location>
        <begin position="237"/>
        <end position="261"/>
    </location>
</feature>
<dbReference type="PANTHER" id="PTHR23542">
    <property type="match status" value="1"/>
</dbReference>
<reference evidence="3" key="1">
    <citation type="journal article" date="2021" name="Int. J. Syst. Evol. Microbiol.">
        <title>Actinocatenispora comari sp. nov., an endophytic actinomycete isolated from aerial parts of Comarum salesowianum.</title>
        <authorList>
            <person name="Oyunbileg N."/>
            <person name="Iizaka Y."/>
            <person name="Hamada M."/>
            <person name="Davaapurev B.O."/>
            <person name="Fukumoto A."/>
            <person name="Tsetseg B."/>
            <person name="Kato F."/>
            <person name="Tamura T."/>
            <person name="Batkhuu J."/>
            <person name="Anzai Y."/>
        </authorList>
    </citation>
    <scope>NUCLEOTIDE SEQUENCE [LARGE SCALE GENOMIC DNA]</scope>
    <source>
        <strain evidence="3">NUM-2625</strain>
    </source>
</reference>
<keyword evidence="1" id="KW-1133">Transmembrane helix</keyword>
<keyword evidence="3" id="KW-1185">Reference proteome</keyword>
<dbReference type="Pfam" id="PF07690">
    <property type="entry name" value="MFS_1"/>
    <property type="match status" value="1"/>
</dbReference>
<feature type="transmembrane region" description="Helical" evidence="1">
    <location>
        <begin position="268"/>
        <end position="287"/>
    </location>
</feature>
<evidence type="ECO:0000256" key="1">
    <source>
        <dbReference type="SAM" id="Phobius"/>
    </source>
</evidence>
<keyword evidence="1" id="KW-0812">Transmembrane</keyword>
<protein>
    <recommendedName>
        <fullName evidence="4">MFS transporter</fullName>
    </recommendedName>
</protein>
<accession>A0A8J4ES36</accession>
<dbReference type="InterPro" id="IPR036259">
    <property type="entry name" value="MFS_trans_sf"/>
</dbReference>
<dbReference type="GO" id="GO:0022857">
    <property type="term" value="F:transmembrane transporter activity"/>
    <property type="evidence" value="ECO:0007669"/>
    <property type="project" value="InterPro"/>
</dbReference>
<dbReference type="Gene3D" id="1.20.1250.20">
    <property type="entry name" value="MFS general substrate transporter like domains"/>
    <property type="match status" value="1"/>
</dbReference>
<feature type="transmembrane region" description="Helical" evidence="1">
    <location>
        <begin position="207"/>
        <end position="231"/>
    </location>
</feature>
<name>A0A8J4ES36_9ACTN</name>
<dbReference type="AlphaFoldDB" id="A0A8J4ES36"/>
<dbReference type="EMBL" id="BOPO01000147">
    <property type="protein sequence ID" value="GIL31524.1"/>
    <property type="molecule type" value="Genomic_DNA"/>
</dbReference>
<dbReference type="SUPFAM" id="SSF103473">
    <property type="entry name" value="MFS general substrate transporter"/>
    <property type="match status" value="1"/>
</dbReference>
<evidence type="ECO:0000313" key="3">
    <source>
        <dbReference type="Proteomes" id="UP000614996"/>
    </source>
</evidence>
<organism evidence="2 3">
    <name type="scientific">Actinocatenispora comari</name>
    <dbReference type="NCBI Taxonomy" id="2807577"/>
    <lineage>
        <taxon>Bacteria</taxon>
        <taxon>Bacillati</taxon>
        <taxon>Actinomycetota</taxon>
        <taxon>Actinomycetes</taxon>
        <taxon>Micromonosporales</taxon>
        <taxon>Micromonosporaceae</taxon>
        <taxon>Actinocatenispora</taxon>
    </lineage>
</organism>
<sequence length="399" mass="39292">MLAVPGLAPLLAVSLLARMAITAAGMALTLYVVLGLHLGYAAAGAVPAALTAGLALGGPLLGRLIDRRGLRTALLATVVLQAGFWLAVPVLRYPVLLGAAFVAGLLMVPAQAVTRQAIAALTAGPQRRPAFALESVQGELSYLVGPAAVILAAATLSPATMAWGVGGAIVVGGVAIAALDPPLRAPDEAPAGTAPPRRREWLGRGMVAVLVLAFGTALLLGGIDLAIVATLQQAGQVSWASLVVAVCGLASVTGGLCYGALSRPLPGRLLLGLLGVATVLAGLAHGWPWLCLAVVGTGLLTAPTLSTVSDAVSRLAPAGVRGEATGLQASAMSAGVALGAPVVGWAVDASVPAAGFAVAGLAGIAAALAGHLLSRRTRRPLAAASGAATPDRDPCRVGA</sequence>
<evidence type="ECO:0000313" key="2">
    <source>
        <dbReference type="EMBL" id="GIL31524.1"/>
    </source>
</evidence>
<dbReference type="PANTHER" id="PTHR23542:SF1">
    <property type="entry name" value="MAJOR FACILITATOR SUPERFAMILY (MFS) PROFILE DOMAIN-CONTAINING PROTEIN"/>
    <property type="match status" value="1"/>
</dbReference>
<feature type="transmembrane region" description="Helical" evidence="1">
    <location>
        <begin position="73"/>
        <end position="91"/>
    </location>
</feature>
<proteinExistence type="predicted"/>